<dbReference type="InterPro" id="IPR011107">
    <property type="entry name" value="PPI_Ypi1"/>
</dbReference>
<comment type="similarity">
    <text evidence="1 2">Belongs to the YPI1 family.</text>
</comment>
<feature type="compositionally biased region" description="Acidic residues" evidence="3">
    <location>
        <begin position="86"/>
        <end position="98"/>
    </location>
</feature>
<dbReference type="AlphaFoldDB" id="A0A0D0AZM5"/>
<dbReference type="GO" id="GO:0005634">
    <property type="term" value="C:nucleus"/>
    <property type="evidence" value="ECO:0007669"/>
    <property type="project" value="UniProtKB-SubCell"/>
</dbReference>
<dbReference type="HOGENOM" id="CLU_098333_0_2_1"/>
<comment type="subcellular location">
    <subcellularLocation>
        <location evidence="2">Nucleus</location>
    </subcellularLocation>
</comment>
<dbReference type="PANTHER" id="PTHR20835">
    <property type="entry name" value="E3 UBIQUITIN-PROTEIN LIGASE PPP1R11-RELATED"/>
    <property type="match status" value="1"/>
</dbReference>
<proteinExistence type="inferred from homology"/>
<evidence type="ECO:0000313" key="5">
    <source>
        <dbReference type="Proteomes" id="UP000054485"/>
    </source>
</evidence>
<evidence type="ECO:0000256" key="3">
    <source>
        <dbReference type="SAM" id="MobiDB-lite"/>
    </source>
</evidence>
<evidence type="ECO:0000256" key="1">
    <source>
        <dbReference type="ARBA" id="ARBA00005605"/>
    </source>
</evidence>
<feature type="region of interest" description="Disordered" evidence="3">
    <location>
        <begin position="82"/>
        <end position="156"/>
    </location>
</feature>
<sequence length="156" mass="17091">MTVQGRAYTSAPADGSRTITLLDSQPRSEDDVGQPGVGGTLRLRGEPRKTRQRVAWDEDVIDNEGCGKKKSKICCIYHKPRRFDESSEEESSDSDSDSDCQHSNCPRQRRMHHPEGDGHSDGLAAGGVPNVGVIHEVEEAGSSGNAYERTPKNKRN</sequence>
<comment type="function">
    <text evidence="2">Regulator of type 1 phosphatases which maintains protein phosphatase activity under strict control.</text>
</comment>
<dbReference type="GO" id="GO:0004865">
    <property type="term" value="F:protein serine/threonine phosphatase inhibitor activity"/>
    <property type="evidence" value="ECO:0007669"/>
    <property type="project" value="UniProtKB-UniRule"/>
</dbReference>
<dbReference type="OrthoDB" id="307488at2759"/>
<reference evidence="4 5" key="1">
    <citation type="submission" date="2014-04" db="EMBL/GenBank/DDBJ databases">
        <authorList>
            <consortium name="DOE Joint Genome Institute"/>
            <person name="Kuo A."/>
            <person name="Ruytinx J."/>
            <person name="Rineau F."/>
            <person name="Colpaert J."/>
            <person name="Kohler A."/>
            <person name="Nagy L.G."/>
            <person name="Floudas D."/>
            <person name="Copeland A."/>
            <person name="Barry K.W."/>
            <person name="Cichocki N."/>
            <person name="Veneault-Fourrey C."/>
            <person name="LaButti K."/>
            <person name="Lindquist E.A."/>
            <person name="Lipzen A."/>
            <person name="Lundell T."/>
            <person name="Morin E."/>
            <person name="Murat C."/>
            <person name="Sun H."/>
            <person name="Tunlid A."/>
            <person name="Henrissat B."/>
            <person name="Grigoriev I.V."/>
            <person name="Hibbett D.S."/>
            <person name="Martin F."/>
            <person name="Nordberg H.P."/>
            <person name="Cantor M.N."/>
            <person name="Hua S.X."/>
        </authorList>
    </citation>
    <scope>NUCLEOTIDE SEQUENCE [LARGE SCALE GENOMIC DNA]</scope>
    <source>
        <strain evidence="4 5">UH-Slu-Lm8-n1</strain>
    </source>
</reference>
<accession>A0A0D0AZM5</accession>
<dbReference type="GO" id="GO:0008157">
    <property type="term" value="F:protein phosphatase 1 binding"/>
    <property type="evidence" value="ECO:0007669"/>
    <property type="project" value="TreeGrafter"/>
</dbReference>
<dbReference type="Proteomes" id="UP000054485">
    <property type="component" value="Unassembled WGS sequence"/>
</dbReference>
<dbReference type="PANTHER" id="PTHR20835:SF0">
    <property type="entry name" value="E3 UBIQUITIN-PROTEIN LIGASE PPP1R11"/>
    <property type="match status" value="1"/>
</dbReference>
<name>A0A0D0AZM5_9AGAM</name>
<evidence type="ECO:0000256" key="2">
    <source>
        <dbReference type="RuleBase" id="RU367162"/>
    </source>
</evidence>
<reference evidence="5" key="2">
    <citation type="submission" date="2015-01" db="EMBL/GenBank/DDBJ databases">
        <title>Evolutionary Origins and Diversification of the Mycorrhizal Mutualists.</title>
        <authorList>
            <consortium name="DOE Joint Genome Institute"/>
            <consortium name="Mycorrhizal Genomics Consortium"/>
            <person name="Kohler A."/>
            <person name="Kuo A."/>
            <person name="Nagy L.G."/>
            <person name="Floudas D."/>
            <person name="Copeland A."/>
            <person name="Barry K.W."/>
            <person name="Cichocki N."/>
            <person name="Veneault-Fourrey C."/>
            <person name="LaButti K."/>
            <person name="Lindquist E.A."/>
            <person name="Lipzen A."/>
            <person name="Lundell T."/>
            <person name="Morin E."/>
            <person name="Murat C."/>
            <person name="Riley R."/>
            <person name="Ohm R."/>
            <person name="Sun H."/>
            <person name="Tunlid A."/>
            <person name="Henrissat B."/>
            <person name="Grigoriev I.V."/>
            <person name="Hibbett D.S."/>
            <person name="Martin F."/>
        </authorList>
    </citation>
    <scope>NUCLEOTIDE SEQUENCE [LARGE SCALE GENOMIC DNA]</scope>
    <source>
        <strain evidence="5">UH-Slu-Lm8-n1</strain>
    </source>
</reference>
<gene>
    <name evidence="4" type="ORF">CY34DRAFT_807895</name>
</gene>
<dbReference type="STRING" id="930992.A0A0D0AZM5"/>
<feature type="region of interest" description="Disordered" evidence="3">
    <location>
        <begin position="1"/>
        <end position="52"/>
    </location>
</feature>
<dbReference type="InParanoid" id="A0A0D0AZM5"/>
<keyword evidence="5" id="KW-1185">Reference proteome</keyword>
<dbReference type="Pfam" id="PF07491">
    <property type="entry name" value="PPI_Ypi1"/>
    <property type="match status" value="1"/>
</dbReference>
<keyword evidence="2" id="KW-0539">Nucleus</keyword>
<dbReference type="EMBL" id="KN835329">
    <property type="protein sequence ID" value="KIK39777.1"/>
    <property type="molecule type" value="Genomic_DNA"/>
</dbReference>
<organism evidence="4 5">
    <name type="scientific">Suillus luteus UH-Slu-Lm8-n1</name>
    <dbReference type="NCBI Taxonomy" id="930992"/>
    <lineage>
        <taxon>Eukaryota</taxon>
        <taxon>Fungi</taxon>
        <taxon>Dikarya</taxon>
        <taxon>Basidiomycota</taxon>
        <taxon>Agaricomycotina</taxon>
        <taxon>Agaricomycetes</taxon>
        <taxon>Agaricomycetidae</taxon>
        <taxon>Boletales</taxon>
        <taxon>Suillineae</taxon>
        <taxon>Suillaceae</taxon>
        <taxon>Suillus</taxon>
    </lineage>
</organism>
<protein>
    <recommendedName>
        <fullName evidence="2">Type 1 phosphatases regulator</fullName>
    </recommendedName>
</protein>
<evidence type="ECO:0000313" key="4">
    <source>
        <dbReference type="EMBL" id="KIK39777.1"/>
    </source>
</evidence>